<dbReference type="RefSeq" id="WP_027845895.1">
    <property type="nucleotide sequence ID" value="NZ_LMTZ01000096.1"/>
</dbReference>
<gene>
    <name evidence="3" type="ORF">BC008_43550</name>
</gene>
<keyword evidence="1" id="KW-0732">Signal</keyword>
<sequence length="285" mass="31227">MKNNILLSITLGIISLFGTNSCSSGNITKSEVQAQQEIKIVGSSSTYQAAKILATAYENKTGNVKLTFLPKSQSSSGIAGVKKGFVDIGTVSRTLKPEEDDTSVVYREFVQDALVVGIHPSVEGVRNLQTSQLKAIYSGRVTKWQDLGGSKGKIVVLDRPEDESGKRLLREYYLGKELQNAPEAVIMRHEPELVNALNNTPYSIGTFSLAYALSNKLSVKRLSLNNIEATTQNVLAGKYKMVRKLGIVYSKKPTPKTQGFVDFIFSEQGQEVLRRSGFVPSLEES</sequence>
<dbReference type="EMBL" id="LMTZ01000096">
    <property type="protein sequence ID" value="KST66594.1"/>
    <property type="molecule type" value="Genomic_DNA"/>
</dbReference>
<dbReference type="SUPFAM" id="SSF53850">
    <property type="entry name" value="Periplasmic binding protein-like II"/>
    <property type="match status" value="1"/>
</dbReference>
<dbReference type="Proteomes" id="UP000053372">
    <property type="component" value="Unassembled WGS sequence"/>
</dbReference>
<proteinExistence type="predicted"/>
<feature type="domain" description="PBP" evidence="2">
    <location>
        <begin position="33"/>
        <end position="267"/>
    </location>
</feature>
<evidence type="ECO:0000313" key="4">
    <source>
        <dbReference type="Proteomes" id="UP000053372"/>
    </source>
</evidence>
<evidence type="ECO:0000313" key="3">
    <source>
        <dbReference type="EMBL" id="KST66594.1"/>
    </source>
</evidence>
<protein>
    <submittedName>
        <fullName evidence="3">Phosphate ABC transporter substrate-binding protein</fullName>
    </submittedName>
</protein>
<evidence type="ECO:0000259" key="2">
    <source>
        <dbReference type="Pfam" id="PF12849"/>
    </source>
</evidence>
<dbReference type="PANTHER" id="PTHR30570:SF1">
    <property type="entry name" value="PHOSPHATE-BINDING PROTEIN PSTS"/>
    <property type="match status" value="1"/>
</dbReference>
<name>A0A0V7ZQB3_9CYAN</name>
<dbReference type="AlphaFoldDB" id="A0A0V7ZQB3"/>
<dbReference type="InterPro" id="IPR024370">
    <property type="entry name" value="PBP_domain"/>
</dbReference>
<dbReference type="InterPro" id="IPR050811">
    <property type="entry name" value="Phosphate_ABC_transporter"/>
</dbReference>
<reference evidence="3 4" key="1">
    <citation type="journal article" date="2015" name="Genome Announc.">
        <title>Draft Genome of the Euendolithic (true boring) Cyanobacterium Mastigocoleus testarum strain BC008.</title>
        <authorList>
            <person name="Guida B.S."/>
            <person name="Garcia-Pichel F."/>
        </authorList>
    </citation>
    <scope>NUCLEOTIDE SEQUENCE [LARGE SCALE GENOMIC DNA]</scope>
    <source>
        <strain evidence="3 4">BC008</strain>
    </source>
</reference>
<dbReference type="Pfam" id="PF12849">
    <property type="entry name" value="PBP_like_2"/>
    <property type="match status" value="1"/>
</dbReference>
<comment type="caution">
    <text evidence="3">The sequence shown here is derived from an EMBL/GenBank/DDBJ whole genome shotgun (WGS) entry which is preliminary data.</text>
</comment>
<organism evidence="3 4">
    <name type="scientific">Mastigocoleus testarum BC008</name>
    <dbReference type="NCBI Taxonomy" id="371196"/>
    <lineage>
        <taxon>Bacteria</taxon>
        <taxon>Bacillati</taxon>
        <taxon>Cyanobacteriota</taxon>
        <taxon>Cyanophyceae</taxon>
        <taxon>Nostocales</taxon>
        <taxon>Hapalosiphonaceae</taxon>
        <taxon>Mastigocoleus</taxon>
    </lineage>
</organism>
<dbReference type="PANTHER" id="PTHR30570">
    <property type="entry name" value="PERIPLASMIC PHOSPHATE BINDING COMPONENT OF PHOSPHATE ABC TRANSPORTER"/>
    <property type="match status" value="1"/>
</dbReference>
<keyword evidence="4" id="KW-1185">Reference proteome</keyword>
<accession>A0A0V7ZQB3</accession>
<dbReference type="Gene3D" id="3.40.190.10">
    <property type="entry name" value="Periplasmic binding protein-like II"/>
    <property type="match status" value="2"/>
</dbReference>
<evidence type="ECO:0000256" key="1">
    <source>
        <dbReference type="ARBA" id="ARBA00022729"/>
    </source>
</evidence>
<dbReference type="OrthoDB" id="9790048at2"/>